<feature type="domain" description="N-acetyltransferase" evidence="1">
    <location>
        <begin position="26"/>
        <end position="185"/>
    </location>
</feature>
<dbReference type="SUPFAM" id="SSF56059">
    <property type="entry name" value="Glutathione synthetase ATP-binding domain-like"/>
    <property type="match status" value="1"/>
</dbReference>
<dbReference type="EMBL" id="JBHSLD010000004">
    <property type="protein sequence ID" value="MFC5379752.1"/>
    <property type="molecule type" value="Genomic_DNA"/>
</dbReference>
<dbReference type="GO" id="GO:0016746">
    <property type="term" value="F:acyltransferase activity"/>
    <property type="evidence" value="ECO:0007669"/>
    <property type="project" value="UniProtKB-KW"/>
</dbReference>
<dbReference type="Gene3D" id="3.30.1490.20">
    <property type="entry name" value="ATP-grasp fold, A domain"/>
    <property type="match status" value="1"/>
</dbReference>
<dbReference type="Pfam" id="PF13380">
    <property type="entry name" value="CoA_binding_2"/>
    <property type="match status" value="1"/>
</dbReference>
<dbReference type="Gene3D" id="3.30.470.20">
    <property type="entry name" value="ATP-grasp fold, B domain"/>
    <property type="match status" value="1"/>
</dbReference>
<dbReference type="PROSITE" id="PS51186">
    <property type="entry name" value="GNAT"/>
    <property type="match status" value="1"/>
</dbReference>
<reference evidence="3" key="1">
    <citation type="journal article" date="2019" name="Int. J. Syst. Evol. Microbiol.">
        <title>The Global Catalogue of Microorganisms (GCM) 10K type strain sequencing project: providing services to taxonomists for standard genome sequencing and annotation.</title>
        <authorList>
            <consortium name="The Broad Institute Genomics Platform"/>
            <consortium name="The Broad Institute Genome Sequencing Center for Infectious Disease"/>
            <person name="Wu L."/>
            <person name="Ma J."/>
        </authorList>
    </citation>
    <scope>NUCLEOTIDE SEQUENCE [LARGE SCALE GENOMIC DNA]</scope>
    <source>
        <strain evidence="3">CCUG 43114</strain>
    </source>
</reference>
<sequence>MSDPAAAPPYPGHWEADVVLRDGGVAHVRPIRPDDAPRIERFHAQQSPRSIYFRFFAPMPRISAADLARFVTVDHVRRVALVATVRDEIIGIGRYEGLGDHPDSADGPVETAEVAFNISDAHQGRGIGSVLLEHLAAAARENGVRRFVADVLPANQKMLGVFREAGYEVSHHLDDGVIEVGFDIDATARSLEVMAAREHRAESLSMRALLNARSVVVVGASRDPGTVGARILAALVDGGFTGPVHVVNREALELGGARAYHSVEEVPGPVDLAVVTVPADGVADVLSQCVDLGVKGAVVVSGGFAEVGEEGVERQHELVRLARANGIRIIGPSSFGIINTDPGVRLNASVAPRLPVAGGLALFSQSGALGVAVLSSAERRGLGVSSFLSAGNRADVSGNDAMQYWLDDPRTAVVGLYLESVGNPRKFSRIARQLARSKPTVVVKSWVSEYGVPPGHDVRRSGAPPQAFDAMLRQAGVIRTENLHQLFDVAQVVLHQPLPAGERVAVVGNSPALNALAAGACGSWGLTVAGEPRAVRAEADAEEFAVALEEVYGRDDVDAVVATFIPPLQADSDEVQEVLQRRAHGSGRTTVACFIGPRLVGSPDTGLAPVPAYPLPEDAVRALAAVVRYAQWRRRETGPLVDPPDVDVRAARTLVTDVLRDAPAGRDLTRAEVVALLSCYGVGMWPTREVVDADGAAAAAAEVGYPVVLKAAALRHRLDTGGIRLSIADEAELRADVAEMCVELGDAEGPPVLLVQHMAPRGVSTVVTTAEDPLFGPIVSFGLAGDAIDLLGDVAHRIPPLTTTDVHDLVRGVRAAPRLLGHGGRPLVDVAALEDVVARVSRLAEDLPQVASLRLQPVHVHGDGAAVLDATARVAPPPTARVDGPRRTLLPLP</sequence>
<evidence type="ECO:0000313" key="3">
    <source>
        <dbReference type="Proteomes" id="UP001596122"/>
    </source>
</evidence>
<dbReference type="Pfam" id="PF13549">
    <property type="entry name" value="ATP-grasp_5"/>
    <property type="match status" value="1"/>
</dbReference>
<dbReference type="EC" id="2.3.1.-" evidence="2"/>
<dbReference type="PANTHER" id="PTHR42793">
    <property type="entry name" value="COA BINDING DOMAIN CONTAINING PROTEIN"/>
    <property type="match status" value="1"/>
</dbReference>
<dbReference type="SMART" id="SM00881">
    <property type="entry name" value="CoA_binding"/>
    <property type="match status" value="1"/>
</dbReference>
<dbReference type="Gene3D" id="3.40.50.720">
    <property type="entry name" value="NAD(P)-binding Rossmann-like Domain"/>
    <property type="match status" value="1"/>
</dbReference>
<dbReference type="InterPro" id="IPR016102">
    <property type="entry name" value="Succinyl-CoA_synth-like"/>
</dbReference>
<organism evidence="2 3">
    <name type="scientific">Aquipuribacter nitratireducens</name>
    <dbReference type="NCBI Taxonomy" id="650104"/>
    <lineage>
        <taxon>Bacteria</taxon>
        <taxon>Bacillati</taxon>
        <taxon>Actinomycetota</taxon>
        <taxon>Actinomycetes</taxon>
        <taxon>Micrococcales</taxon>
        <taxon>Intrasporangiaceae</taxon>
        <taxon>Aquipuribacter</taxon>
    </lineage>
</organism>
<dbReference type="InterPro" id="IPR016181">
    <property type="entry name" value="Acyl_CoA_acyltransferase"/>
</dbReference>
<dbReference type="Pfam" id="PF00583">
    <property type="entry name" value="Acetyltransf_1"/>
    <property type="match status" value="1"/>
</dbReference>
<dbReference type="Gene3D" id="3.40.50.261">
    <property type="entry name" value="Succinyl-CoA synthetase domains"/>
    <property type="match status" value="2"/>
</dbReference>
<dbReference type="SUPFAM" id="SSF51735">
    <property type="entry name" value="NAD(P)-binding Rossmann-fold domains"/>
    <property type="match status" value="1"/>
</dbReference>
<accession>A0ABW0GIQ1</accession>
<dbReference type="SUPFAM" id="SSF55729">
    <property type="entry name" value="Acyl-CoA N-acyltransferases (Nat)"/>
    <property type="match status" value="1"/>
</dbReference>
<dbReference type="PANTHER" id="PTHR42793:SF1">
    <property type="entry name" value="PEPTIDYL-LYSINE N-ACETYLTRANSFERASE PATZ"/>
    <property type="match status" value="1"/>
</dbReference>
<dbReference type="InterPro" id="IPR003781">
    <property type="entry name" value="CoA-bd"/>
</dbReference>
<dbReference type="RefSeq" id="WP_340268979.1">
    <property type="nucleotide sequence ID" value="NZ_JBBEOG010000003.1"/>
</dbReference>
<dbReference type="Proteomes" id="UP001596122">
    <property type="component" value="Unassembled WGS sequence"/>
</dbReference>
<dbReference type="Pfam" id="PF13607">
    <property type="entry name" value="Succ_CoA_lig"/>
    <property type="match status" value="1"/>
</dbReference>
<protein>
    <submittedName>
        <fullName evidence="2">GNAT family N-acetyltransferase</fullName>
        <ecNumber evidence="2">2.3.1.-</ecNumber>
    </submittedName>
</protein>
<dbReference type="InterPro" id="IPR036291">
    <property type="entry name" value="NAD(P)-bd_dom_sf"/>
</dbReference>
<dbReference type="InterPro" id="IPR013815">
    <property type="entry name" value="ATP_grasp_subdomain_1"/>
</dbReference>
<keyword evidence="2" id="KW-0012">Acyltransferase</keyword>
<gene>
    <name evidence="2" type="ORF">ACFPJ6_03005</name>
</gene>
<dbReference type="InterPro" id="IPR000182">
    <property type="entry name" value="GNAT_dom"/>
</dbReference>
<dbReference type="CDD" id="cd04301">
    <property type="entry name" value="NAT_SF"/>
    <property type="match status" value="1"/>
</dbReference>
<proteinExistence type="predicted"/>
<keyword evidence="2" id="KW-0808">Transferase</keyword>
<dbReference type="InterPro" id="IPR032875">
    <property type="entry name" value="Succ_CoA_lig_flav_dom"/>
</dbReference>
<comment type="caution">
    <text evidence="2">The sequence shown here is derived from an EMBL/GenBank/DDBJ whole genome shotgun (WGS) entry which is preliminary data.</text>
</comment>
<evidence type="ECO:0000313" key="2">
    <source>
        <dbReference type="EMBL" id="MFC5379752.1"/>
    </source>
</evidence>
<keyword evidence="3" id="KW-1185">Reference proteome</keyword>
<dbReference type="Gene3D" id="3.40.630.30">
    <property type="match status" value="1"/>
</dbReference>
<name>A0ABW0GIQ1_9MICO</name>
<dbReference type="SUPFAM" id="SSF52210">
    <property type="entry name" value="Succinyl-CoA synthetase domains"/>
    <property type="match status" value="2"/>
</dbReference>
<evidence type="ECO:0000259" key="1">
    <source>
        <dbReference type="PROSITE" id="PS51186"/>
    </source>
</evidence>